<evidence type="ECO:0000259" key="3">
    <source>
        <dbReference type="PROSITE" id="PS50893"/>
    </source>
</evidence>
<comment type="caution">
    <text evidence="4">The sequence shown here is derived from an EMBL/GenBank/DDBJ whole genome shotgun (WGS) entry which is preliminary data.</text>
</comment>
<dbReference type="Proteomes" id="UP000661112">
    <property type="component" value="Unassembled WGS sequence"/>
</dbReference>
<dbReference type="PROSITE" id="PS00211">
    <property type="entry name" value="ABC_TRANSPORTER_1"/>
    <property type="match status" value="1"/>
</dbReference>
<feature type="domain" description="ABC transporter" evidence="3">
    <location>
        <begin position="2"/>
        <end position="229"/>
    </location>
</feature>
<dbReference type="InterPro" id="IPR003593">
    <property type="entry name" value="AAA+_ATPase"/>
</dbReference>
<dbReference type="RefSeq" id="WP_190476517.1">
    <property type="nucleotide sequence ID" value="NZ_JACJSG010000037.1"/>
</dbReference>
<dbReference type="SUPFAM" id="SSF52540">
    <property type="entry name" value="P-loop containing nucleoside triphosphate hydrolases"/>
    <property type="match status" value="1"/>
</dbReference>
<sequence>MLKINNINKSYGKRQVLHNLNLNVANGEIYGLLGANGAGKTTTINIICNLLKADSGDIQLNNQPISEATKKIIGIAPQENILYKSLTCEENLRFFAEIYGLSKNIINQKIKETLLSVNLLDRAKSPVETLSGGMQRRLNIAVALVHQPKLVILDEPTTGLDIESRYEVWELIRQLKSQGITVLLTTHLLDEAERLCQKIGILKQGQILVEGSLAELRNLIPAQEVLVMQTTQEKEAIARAQAYGFTHRYYDKDLAFWLPESLDLKEIISRFEGIPIDAISRQPVRLEHIYLELTQQFAS</sequence>
<keyword evidence="1" id="KW-0547">Nucleotide-binding</keyword>
<dbReference type="PANTHER" id="PTHR43582:SF2">
    <property type="entry name" value="LINEARMYCIN RESISTANCE ATP-BINDING PROTEIN LNRL"/>
    <property type="match status" value="1"/>
</dbReference>
<gene>
    <name evidence="4" type="ORF">H6G83_23880</name>
</gene>
<dbReference type="GO" id="GO:0005524">
    <property type="term" value="F:ATP binding"/>
    <property type="evidence" value="ECO:0007669"/>
    <property type="project" value="UniProtKB-KW"/>
</dbReference>
<dbReference type="InterPro" id="IPR017871">
    <property type="entry name" value="ABC_transporter-like_CS"/>
</dbReference>
<protein>
    <submittedName>
        <fullName evidence="4">ABC transporter ATP-binding protein</fullName>
    </submittedName>
</protein>
<evidence type="ECO:0000313" key="4">
    <source>
        <dbReference type="EMBL" id="MBD2503610.1"/>
    </source>
</evidence>
<accession>A0ABR8D8U6</accession>
<reference evidence="4 5" key="1">
    <citation type="journal article" date="2020" name="ISME J.">
        <title>Comparative genomics reveals insights into cyanobacterial evolution and habitat adaptation.</title>
        <authorList>
            <person name="Chen M.Y."/>
            <person name="Teng W.K."/>
            <person name="Zhao L."/>
            <person name="Hu C.X."/>
            <person name="Zhou Y.K."/>
            <person name="Han B.P."/>
            <person name="Song L.R."/>
            <person name="Shu W.S."/>
        </authorList>
    </citation>
    <scope>NUCLEOTIDE SEQUENCE [LARGE SCALE GENOMIC DNA]</scope>
    <source>
        <strain evidence="4 5">FACHB-119</strain>
    </source>
</reference>
<organism evidence="4 5">
    <name type="scientific">Anabaena azotica FACHB-119</name>
    <dbReference type="NCBI Taxonomy" id="947527"/>
    <lineage>
        <taxon>Bacteria</taxon>
        <taxon>Bacillati</taxon>
        <taxon>Cyanobacteriota</taxon>
        <taxon>Cyanophyceae</taxon>
        <taxon>Nostocales</taxon>
        <taxon>Nostocaceae</taxon>
        <taxon>Anabaena</taxon>
        <taxon>Anabaena azotica</taxon>
    </lineage>
</organism>
<keyword evidence="5" id="KW-1185">Reference proteome</keyword>
<keyword evidence="2 4" id="KW-0067">ATP-binding</keyword>
<proteinExistence type="predicted"/>
<evidence type="ECO:0000256" key="1">
    <source>
        <dbReference type="ARBA" id="ARBA00022741"/>
    </source>
</evidence>
<dbReference type="PANTHER" id="PTHR43582">
    <property type="entry name" value="LINEARMYCIN RESISTANCE ATP-BINDING PROTEIN LNRL"/>
    <property type="match status" value="1"/>
</dbReference>
<dbReference type="Pfam" id="PF00005">
    <property type="entry name" value="ABC_tran"/>
    <property type="match status" value="1"/>
</dbReference>
<name>A0ABR8D8U6_9NOST</name>
<evidence type="ECO:0000256" key="2">
    <source>
        <dbReference type="ARBA" id="ARBA00022840"/>
    </source>
</evidence>
<dbReference type="EMBL" id="JACJSG010000037">
    <property type="protein sequence ID" value="MBD2503610.1"/>
    <property type="molecule type" value="Genomic_DNA"/>
</dbReference>
<dbReference type="PROSITE" id="PS50893">
    <property type="entry name" value="ABC_TRANSPORTER_2"/>
    <property type="match status" value="1"/>
</dbReference>
<dbReference type="CDD" id="cd03263">
    <property type="entry name" value="ABC_subfamily_A"/>
    <property type="match status" value="1"/>
</dbReference>
<dbReference type="InterPro" id="IPR003439">
    <property type="entry name" value="ABC_transporter-like_ATP-bd"/>
</dbReference>
<evidence type="ECO:0000313" key="5">
    <source>
        <dbReference type="Proteomes" id="UP000661112"/>
    </source>
</evidence>
<dbReference type="SMART" id="SM00382">
    <property type="entry name" value="AAA"/>
    <property type="match status" value="1"/>
</dbReference>
<dbReference type="Gene3D" id="3.40.50.300">
    <property type="entry name" value="P-loop containing nucleotide triphosphate hydrolases"/>
    <property type="match status" value="1"/>
</dbReference>
<dbReference type="InterPro" id="IPR027417">
    <property type="entry name" value="P-loop_NTPase"/>
</dbReference>